<name>Q028F5_SOLUE</name>
<organism evidence="1">
    <name type="scientific">Solibacter usitatus (strain Ellin6076)</name>
    <dbReference type="NCBI Taxonomy" id="234267"/>
    <lineage>
        <taxon>Bacteria</taxon>
        <taxon>Pseudomonadati</taxon>
        <taxon>Acidobacteriota</taxon>
        <taxon>Terriglobia</taxon>
        <taxon>Bryobacterales</taxon>
        <taxon>Solibacteraceae</taxon>
        <taxon>Candidatus Solibacter</taxon>
    </lineage>
</organism>
<gene>
    <name evidence="1" type="ordered locus">Acid_1612</name>
</gene>
<reference evidence="1" key="1">
    <citation type="submission" date="2006-10" db="EMBL/GenBank/DDBJ databases">
        <title>Complete sequence of Solibacter usitatus Ellin6076.</title>
        <authorList>
            <consortium name="US DOE Joint Genome Institute"/>
            <person name="Copeland A."/>
            <person name="Lucas S."/>
            <person name="Lapidus A."/>
            <person name="Barry K."/>
            <person name="Detter J.C."/>
            <person name="Glavina del Rio T."/>
            <person name="Hammon N."/>
            <person name="Israni S."/>
            <person name="Dalin E."/>
            <person name="Tice H."/>
            <person name="Pitluck S."/>
            <person name="Thompson L.S."/>
            <person name="Brettin T."/>
            <person name="Bruce D."/>
            <person name="Han C."/>
            <person name="Tapia R."/>
            <person name="Gilna P."/>
            <person name="Schmutz J."/>
            <person name="Larimer F."/>
            <person name="Land M."/>
            <person name="Hauser L."/>
            <person name="Kyrpides N."/>
            <person name="Mikhailova N."/>
            <person name="Janssen P.H."/>
            <person name="Kuske C.R."/>
            <person name="Richardson P."/>
        </authorList>
    </citation>
    <scope>NUCLEOTIDE SEQUENCE</scope>
    <source>
        <strain evidence="1">Ellin6076</strain>
    </source>
</reference>
<proteinExistence type="predicted"/>
<dbReference type="EMBL" id="CP000473">
    <property type="protein sequence ID" value="ABJ82602.1"/>
    <property type="molecule type" value="Genomic_DNA"/>
</dbReference>
<dbReference type="KEGG" id="sus:Acid_1612"/>
<dbReference type="HOGENOM" id="CLU_1342516_0_0_0"/>
<dbReference type="eggNOG" id="COG4223">
    <property type="taxonomic scope" value="Bacteria"/>
</dbReference>
<protein>
    <submittedName>
        <fullName evidence="1">Uncharacterized protein</fullName>
    </submittedName>
</protein>
<sequence length="204" mass="22414">MSIPRDRSLSGALGRPDWRPGGEFTASELRLEQRYFLQRLRRHLRLAHGWGVVCGLNVVSAGGWCLTICPGYGIGPCGDEILVESPFRFCIRDYLWTQPVGNQLNRVWIALEAVGQPAAYEPAPQPHCSCGCAGDREEISRLSDGFKVVVLWTPPVLRRVEFDICSDATPPCPQCPEICALTLASVALPASDRAILNVAITNVR</sequence>
<dbReference type="InParanoid" id="Q028F5"/>
<dbReference type="AlphaFoldDB" id="Q028F5"/>
<dbReference type="OrthoDB" id="134981at2"/>
<accession>Q028F5</accession>
<evidence type="ECO:0000313" key="1">
    <source>
        <dbReference type="EMBL" id="ABJ82602.1"/>
    </source>
</evidence>